<dbReference type="SUPFAM" id="SSF53098">
    <property type="entry name" value="Ribonuclease H-like"/>
    <property type="match status" value="1"/>
</dbReference>
<accession>A0A7D9DEU8</accession>
<dbReference type="EC" id="2.7.7.7" evidence="2"/>
<feature type="region of interest" description="Disordered" evidence="9">
    <location>
        <begin position="851"/>
        <end position="875"/>
    </location>
</feature>
<dbReference type="InterPro" id="IPR001878">
    <property type="entry name" value="Znf_CCHC"/>
</dbReference>
<dbReference type="Gene3D" id="1.10.287.690">
    <property type="entry name" value="Helix hairpin bin"/>
    <property type="match status" value="1"/>
</dbReference>
<dbReference type="Gene3D" id="3.40.960.10">
    <property type="entry name" value="VSR Endonuclease"/>
    <property type="match status" value="1"/>
</dbReference>
<name>A0A7D9DEU8_PARCT</name>
<evidence type="ECO:0000256" key="7">
    <source>
        <dbReference type="ARBA" id="ARBA00023125"/>
    </source>
</evidence>
<dbReference type="OrthoDB" id="5871067at2759"/>
<dbReference type="InterPro" id="IPR036397">
    <property type="entry name" value="RNaseH_sf"/>
</dbReference>
<dbReference type="PANTHER" id="PTHR33568">
    <property type="entry name" value="DNA POLYMERASE"/>
    <property type="match status" value="1"/>
</dbReference>
<evidence type="ECO:0000256" key="8">
    <source>
        <dbReference type="ARBA" id="ARBA00049244"/>
    </source>
</evidence>
<evidence type="ECO:0000256" key="6">
    <source>
        <dbReference type="ARBA" id="ARBA00022932"/>
    </source>
</evidence>
<dbReference type="InterPro" id="IPR005312">
    <property type="entry name" value="DUF1759"/>
</dbReference>
<dbReference type="Pfam" id="PF03564">
    <property type="entry name" value="DUF1759"/>
    <property type="match status" value="1"/>
</dbReference>
<dbReference type="GO" id="GO:0003887">
    <property type="term" value="F:DNA-directed DNA polymerase activity"/>
    <property type="evidence" value="ECO:0007669"/>
    <property type="project" value="UniProtKB-KW"/>
</dbReference>
<keyword evidence="5" id="KW-0235">DNA replication</keyword>
<dbReference type="Pfam" id="PF03175">
    <property type="entry name" value="DNA_pol_B_2"/>
    <property type="match status" value="3"/>
</dbReference>
<dbReference type="Gene3D" id="3.90.1600.10">
    <property type="entry name" value="Palm domain of DNA polymerase"/>
    <property type="match status" value="1"/>
</dbReference>
<dbReference type="InterPro" id="IPR023211">
    <property type="entry name" value="DNA_pol_palm_dom_sf"/>
</dbReference>
<dbReference type="Proteomes" id="UP001152795">
    <property type="component" value="Unassembled WGS sequence"/>
</dbReference>
<dbReference type="Gene3D" id="3.30.420.10">
    <property type="entry name" value="Ribonuclease H-like superfamily/Ribonuclease H"/>
    <property type="match status" value="1"/>
</dbReference>
<dbReference type="GO" id="GO:0000166">
    <property type="term" value="F:nucleotide binding"/>
    <property type="evidence" value="ECO:0007669"/>
    <property type="project" value="InterPro"/>
</dbReference>
<dbReference type="SUPFAM" id="SSF57756">
    <property type="entry name" value="Retrovirus zinc finger-like domains"/>
    <property type="match status" value="1"/>
</dbReference>
<evidence type="ECO:0000256" key="3">
    <source>
        <dbReference type="ARBA" id="ARBA00022679"/>
    </source>
</evidence>
<evidence type="ECO:0000313" key="11">
    <source>
        <dbReference type="Proteomes" id="UP001152795"/>
    </source>
</evidence>
<dbReference type="GO" id="GO:0008270">
    <property type="term" value="F:zinc ion binding"/>
    <property type="evidence" value="ECO:0007669"/>
    <property type="project" value="InterPro"/>
</dbReference>
<evidence type="ECO:0000256" key="2">
    <source>
        <dbReference type="ARBA" id="ARBA00012417"/>
    </source>
</evidence>
<comment type="catalytic activity">
    <reaction evidence="8">
        <text>DNA(n) + a 2'-deoxyribonucleoside 5'-triphosphate = DNA(n+1) + diphosphate</text>
        <dbReference type="Rhea" id="RHEA:22508"/>
        <dbReference type="Rhea" id="RHEA-COMP:17339"/>
        <dbReference type="Rhea" id="RHEA-COMP:17340"/>
        <dbReference type="ChEBI" id="CHEBI:33019"/>
        <dbReference type="ChEBI" id="CHEBI:61560"/>
        <dbReference type="ChEBI" id="CHEBI:173112"/>
        <dbReference type="EC" id="2.7.7.7"/>
    </reaction>
</comment>
<dbReference type="Gene3D" id="4.10.60.10">
    <property type="entry name" value="Zinc finger, CCHC-type"/>
    <property type="match status" value="1"/>
</dbReference>
<evidence type="ECO:0000313" key="10">
    <source>
        <dbReference type="EMBL" id="CAB3984054.1"/>
    </source>
</evidence>
<evidence type="ECO:0000256" key="9">
    <source>
        <dbReference type="SAM" id="MobiDB-lite"/>
    </source>
</evidence>
<protein>
    <recommendedName>
        <fullName evidence="2">DNA-directed DNA polymerase</fullName>
        <ecNumber evidence="2">2.7.7.7</ecNumber>
    </recommendedName>
</protein>
<dbReference type="EMBL" id="CACRXK020000690">
    <property type="protein sequence ID" value="CAB3984054.1"/>
    <property type="molecule type" value="Genomic_DNA"/>
</dbReference>
<keyword evidence="3" id="KW-0808">Transferase</keyword>
<reference evidence="10" key="1">
    <citation type="submission" date="2020-04" db="EMBL/GenBank/DDBJ databases">
        <authorList>
            <person name="Alioto T."/>
            <person name="Alioto T."/>
            <person name="Gomez Garrido J."/>
        </authorList>
    </citation>
    <scope>NUCLEOTIDE SEQUENCE</scope>
    <source>
        <strain evidence="10">A484AB</strain>
    </source>
</reference>
<dbReference type="InterPro" id="IPR012337">
    <property type="entry name" value="RNaseH-like_sf"/>
</dbReference>
<evidence type="ECO:0000256" key="5">
    <source>
        <dbReference type="ARBA" id="ARBA00022705"/>
    </source>
</evidence>
<dbReference type="InterPro" id="IPR004868">
    <property type="entry name" value="DNA-dir_DNA_pol_B_mt/vir"/>
</dbReference>
<proteinExistence type="inferred from homology"/>
<dbReference type="SUPFAM" id="SSF56672">
    <property type="entry name" value="DNA/RNA polymerases"/>
    <property type="match status" value="1"/>
</dbReference>
<keyword evidence="4" id="KW-0548">Nucleotidyltransferase</keyword>
<sequence>MKTLGEVKGLLSNPELERETLYNRKASLEERLGVIQTLDNDILKVLEDKDETEEAVIANEIEEAGVLRADIKGAIRLLEEALPQKNSESEANSEGASLNESTVSSKKSVRVRLPKLELRKFDGKIERWQEFWDSFKSSVDENPDLSEVDKFSYLRGLLKDQARDCISGYALTSANYKSAKEQLQQRYGRSNVIQKTHIRELLKLQPVYSDRDPSRLRALYDATETHHRGLKALNVEQESYSSIVVPAIIDKLPETVRLSITRGKKHDEWNMDDLLSELLSELELREEHWTPKPPRAENGNAKGDLRSASALIAKSEEERCAYCLGRHAHESCDKVSSVKDRKLVARRYGRCFACLSKGHVSKDCRRKTNCKICSKGGHHVSLCESKGEGNVSASNGSPTMHVRSESRVVLQTAQGILKGAQNAARIRVMFDTGSHKSFVTSKVVRAAGLPVKRKEWLEISTFGKAMNDYKLRDVFDLEIAPCKGGEAVTIEAYCVETIAQVRNEHIELRKGEYPHLRGLWFSDVCKSSEVFDIDILVGSDFLWCFQSGTIVRGRAHEPVAVETTLGWVLSGQVKGKGEDGAKAQVSCVNIIKEEHVSSPYMSDNVHRLWDLDTLGIREEDEVHEALKEAISFNGNRYQVHLPWKEGHEPLPLNYNNSLKRLKNQISKLKRDPDILEEYNQVISEQSDQKTVELYRDAKQTLLAGGFRLRKWLTNSDTVRKAIQARESEDKVETGEKVRQLEDEKSYAKCALEACDETRLEKINMLDLIKACEAESELDFLQESFMLTDEQKEAVLQQRIIFWTNAMAEDIERENPVGVDPNMMANWTEDQRRLFNEDWANDDGLCELEQLPENQTGEGSKRKHVSGDAPSKRQRPEEYFTIKSVKQVNVRKFRTTGTDYTVQFNPLDVHGVSNVMSTLNRAFQHLFDRLTSDMAPHDQVRLILNSNQLDKSISLPFLQRDRLTPERFLAAVERVVQSNNQFTLDDSVSVNVVHVEMPQGGTGRKRDVVNLESYLTKKRGIVQIKNKDDLCCARAIVVAKAKLDNDPQYRSIVNHQRAMQTRLARELHESACVPHGSCGIPEIKKFQAALPGYQLNVVSKEHLNAMIYSGPESDKCLYLYHHDNHYDVITSMPAFLARTQYCHKCKKGYDKITDHPCGDLYKLCNTQNCPIVEWKFCKYCNRFFKSDECFNRHKDDAGPAKSMCCALIKCKKCKRVVTRASLRDHHCGKVRCSTCQKYVKPENHQCYLQPVKAKKTRSPEERNDLLDDDVAVENDVEDTKNLMFFDFECTQDDGKHVPNLCVVQNESGDEKVFSGPNTKDEFCEWMFQQENTNTTFVAHNFQAYDGYFILQYLYKNGVTPEIITRGAKILSLTVPEMNIKFIDSLCFIPMKLAAFPKTFGLTELQKGYFPHFFNRAENQEYVGPLPDSKFYDPDGMSSDDREKFYSWYNEQVRRQYEFDFQAEILRYCQSDVDILRRCCLEFRELFSQITDVDPFASCLTIASACNLVFRKTFLQENTIAVIPPCGYKPENKQSVIALKMLAWVAQRDNIVIRHARNHGEQRIGKYLVDGFNVETNTVWEIQGCLWHGCERCYARDTVNPINHMTMQDLKQRTIEKIQFLKDNGHNVVEIWTCDIERQLASEPEMKDFFDNFEISEPLEPRDAFFGGRTYATRLYYDVQPEEKIRYVDFCSLYPWCNKYGEYPIGHPKIITENFQPISDYFGLVKCSVLPPRALYHPVLPYRTQGKLMFPLCRACADNLQQEPCHHSDAERTLHGTWVTLELEKALEKGYKLVRVDEVWHFPEHTDGLFKDYIDTFLKIKQEVRLHHMCDIVTSLVSYYSFLFCRRVAFRRNATPTKRKGQYIADYAAKEGIQLDPRQIVKNPGLRALAKLMLNSFWGKFAQRLKLTKVKIISDPAEYFDLLSSNQINVTDANFINDELIEVHFENVDEFVEADGKTNVVIAAFTTAHARLKLYGVLEQLNRRVLYFDTDSVIYVSEEDEWEPPTGSYLGQLTDELDGGYITTFVSGGPKNYAYQTSTDKTVCKVRGITLNYRTAQKVNFNLMCDMVCLEALSDLTDSITVNIPYKINRDTKEKSVKTRSENKDYRIVYNKRVIVNNFDTLPYGF</sequence>
<dbReference type="SMART" id="SM00343">
    <property type="entry name" value="ZnF_C2HC"/>
    <property type="match status" value="2"/>
</dbReference>
<keyword evidence="6" id="KW-0239">DNA-directed DNA polymerase</keyword>
<evidence type="ECO:0000256" key="4">
    <source>
        <dbReference type="ARBA" id="ARBA00022695"/>
    </source>
</evidence>
<comment type="caution">
    <text evidence="10">The sequence shown here is derived from an EMBL/GenBank/DDBJ whole genome shotgun (WGS) entry which is preliminary data.</text>
</comment>
<dbReference type="GO" id="GO:0006260">
    <property type="term" value="P:DNA replication"/>
    <property type="evidence" value="ECO:0007669"/>
    <property type="project" value="UniProtKB-KW"/>
</dbReference>
<dbReference type="PANTHER" id="PTHR33568:SF3">
    <property type="entry name" value="DNA-DIRECTED DNA POLYMERASE"/>
    <property type="match status" value="1"/>
</dbReference>
<dbReference type="GO" id="GO:0003677">
    <property type="term" value="F:DNA binding"/>
    <property type="evidence" value="ECO:0007669"/>
    <property type="project" value="UniProtKB-KW"/>
</dbReference>
<gene>
    <name evidence="10" type="ORF">PACLA_8A027964</name>
</gene>
<dbReference type="InterPro" id="IPR036875">
    <property type="entry name" value="Znf_CCHC_sf"/>
</dbReference>
<evidence type="ECO:0000256" key="1">
    <source>
        <dbReference type="ARBA" id="ARBA00005755"/>
    </source>
</evidence>
<organism evidence="10 11">
    <name type="scientific">Paramuricea clavata</name>
    <name type="common">Red gorgonian</name>
    <name type="synonym">Violescent sea-whip</name>
    <dbReference type="NCBI Taxonomy" id="317549"/>
    <lineage>
        <taxon>Eukaryota</taxon>
        <taxon>Metazoa</taxon>
        <taxon>Cnidaria</taxon>
        <taxon>Anthozoa</taxon>
        <taxon>Octocorallia</taxon>
        <taxon>Malacalcyonacea</taxon>
        <taxon>Plexauridae</taxon>
        <taxon>Paramuricea</taxon>
    </lineage>
</organism>
<keyword evidence="11" id="KW-1185">Reference proteome</keyword>
<dbReference type="InterPro" id="IPR043502">
    <property type="entry name" value="DNA/RNA_pol_sf"/>
</dbReference>
<dbReference type="PROSITE" id="PS50158">
    <property type="entry name" value="ZF_CCHC"/>
    <property type="match status" value="1"/>
</dbReference>
<comment type="similarity">
    <text evidence="1">Belongs to the DNA polymerase type-B family.</text>
</comment>
<keyword evidence="7" id="KW-0238">DNA-binding</keyword>